<feature type="region of interest" description="Disordered" evidence="1">
    <location>
        <begin position="1"/>
        <end position="37"/>
    </location>
</feature>
<gene>
    <name evidence="3" type="ORF">NLI96_g10445</name>
</gene>
<dbReference type="SMART" id="SM00852">
    <property type="entry name" value="MoCF_biosynth"/>
    <property type="match status" value="1"/>
</dbReference>
<organism evidence="3 4">
    <name type="scientific">Meripilus lineatus</name>
    <dbReference type="NCBI Taxonomy" id="2056292"/>
    <lineage>
        <taxon>Eukaryota</taxon>
        <taxon>Fungi</taxon>
        <taxon>Dikarya</taxon>
        <taxon>Basidiomycota</taxon>
        <taxon>Agaricomycotina</taxon>
        <taxon>Agaricomycetes</taxon>
        <taxon>Polyporales</taxon>
        <taxon>Meripilaceae</taxon>
        <taxon>Meripilus</taxon>
    </lineage>
</organism>
<dbReference type="AlphaFoldDB" id="A0AAD5YA44"/>
<dbReference type="EMBL" id="JANAWD010000591">
    <property type="protein sequence ID" value="KAJ3477474.1"/>
    <property type="molecule type" value="Genomic_DNA"/>
</dbReference>
<evidence type="ECO:0000259" key="2">
    <source>
        <dbReference type="SMART" id="SM00852"/>
    </source>
</evidence>
<protein>
    <recommendedName>
        <fullName evidence="2">MoaB/Mog domain-containing protein</fullName>
    </recommendedName>
</protein>
<dbReference type="GO" id="GO:0047884">
    <property type="term" value="F:FAD diphosphatase activity"/>
    <property type="evidence" value="ECO:0007669"/>
    <property type="project" value="TreeGrafter"/>
</dbReference>
<proteinExistence type="predicted"/>
<dbReference type="Pfam" id="PF00994">
    <property type="entry name" value="MoCF_biosynth"/>
    <property type="match status" value="1"/>
</dbReference>
<dbReference type="Proteomes" id="UP001212997">
    <property type="component" value="Unassembled WGS sequence"/>
</dbReference>
<dbReference type="InterPro" id="IPR036425">
    <property type="entry name" value="MoaB/Mog-like_dom_sf"/>
</dbReference>
<dbReference type="SUPFAM" id="SSF53218">
    <property type="entry name" value="Molybdenum cofactor biosynthesis proteins"/>
    <property type="match status" value="1"/>
</dbReference>
<sequence length="310" mass="34297">MTANLPPSESELASTGGSGTSTQKTEPEYNFPLSEIPKNPLGEGRYIKTAAALIIGPSTETQTSSHDTALNRALNSRRKRIEVIADDENEIIEASRRMVKSYDFVITSGGIGPTHDDITYASLAKSFNQSLVHHAETLSRMAEMSKHRWPTMAQQNNEQKTARERMALFPDKAEVLFVARDLWVPVVRLEGKLCVFPGIPRLFQRMLESLTPFLPLPPPDQRPCRQQVFTTLPESSIAPYLTELQARTKDQGVRVGSYPLLSYGVYVSLIGLDAAAVRSLADEVAGKLNGRLVTDEEAREMVRQKEKGAA</sequence>
<dbReference type="PANTHER" id="PTHR47675:SF1">
    <property type="entry name" value="MOLYBDOPTERIN BINDING DOMAIN PROTEIN (AFU_ORTHOLOGUE AFUA_5G11210)"/>
    <property type="match status" value="1"/>
</dbReference>
<dbReference type="PANTHER" id="PTHR47675">
    <property type="entry name" value="MOLYBDOPTERIN BINDING DOMAIN PROTEIN (AFU_ORTHOLOGUE AFUA_5G11210)"/>
    <property type="match status" value="1"/>
</dbReference>
<dbReference type="Pfam" id="PF24102">
    <property type="entry name" value="FLAD1_M"/>
    <property type="match status" value="1"/>
</dbReference>
<name>A0AAD5YA44_9APHY</name>
<accession>A0AAD5YA44</accession>
<comment type="caution">
    <text evidence="3">The sequence shown here is derived from an EMBL/GenBank/DDBJ whole genome shotgun (WGS) entry which is preliminary data.</text>
</comment>
<dbReference type="GO" id="GO:0042726">
    <property type="term" value="P:flavin-containing compound metabolic process"/>
    <property type="evidence" value="ECO:0007669"/>
    <property type="project" value="TreeGrafter"/>
</dbReference>
<evidence type="ECO:0000313" key="3">
    <source>
        <dbReference type="EMBL" id="KAJ3477474.1"/>
    </source>
</evidence>
<feature type="domain" description="MoaB/Mog" evidence="2">
    <location>
        <begin position="51"/>
        <end position="217"/>
    </location>
</feature>
<dbReference type="Gene3D" id="3.40.980.10">
    <property type="entry name" value="MoaB/Mog-like domain"/>
    <property type="match status" value="1"/>
</dbReference>
<reference evidence="3" key="1">
    <citation type="submission" date="2022-07" db="EMBL/GenBank/DDBJ databases">
        <title>Genome Sequence of Physisporinus lineatus.</title>
        <authorList>
            <person name="Buettner E."/>
        </authorList>
    </citation>
    <scope>NUCLEOTIDE SEQUENCE</scope>
    <source>
        <strain evidence="3">VT162</strain>
    </source>
</reference>
<dbReference type="InterPro" id="IPR056596">
    <property type="entry name" value="FLAD1_M"/>
</dbReference>
<feature type="compositionally biased region" description="Polar residues" evidence="1">
    <location>
        <begin position="1"/>
        <end position="13"/>
    </location>
</feature>
<evidence type="ECO:0000256" key="1">
    <source>
        <dbReference type="SAM" id="MobiDB-lite"/>
    </source>
</evidence>
<evidence type="ECO:0000313" key="4">
    <source>
        <dbReference type="Proteomes" id="UP001212997"/>
    </source>
</evidence>
<dbReference type="InterPro" id="IPR001453">
    <property type="entry name" value="MoaB/Mog_dom"/>
</dbReference>
<keyword evidence="4" id="KW-1185">Reference proteome</keyword>